<sequence>MSVLSTFSEIIVLMNKQGACITSVRGTTGIVDCYDPDNPSGTTQSCLDHAATSTCNPTDRCYTCEVATPYCHWETWIDRPSNSPTLRWFGCTETKISDATFYATDITTPSQTSHPTATSSKTPNAGGGGSSSTLSTGAIIGIAVGGGIAVVVCAAILAYCCFFKNRRAKNAPPPTVPQELSGTDAQNKTPQMTYQPPYQPAPPVELDSQYLNRDPSELGSTTAYSPHSQLSMPFTPPEGYAQNVEQVDMWHRGMEASKLENQRRPSYIERPAQPVYADAQSPRDSWGRGDDAGHMSPPRTK</sequence>
<dbReference type="PANTHER" id="PTHR15549:SF26">
    <property type="entry name" value="AXIAL BUDDING PATTERN PROTEIN 2-RELATED"/>
    <property type="match status" value="1"/>
</dbReference>
<evidence type="ECO:0000256" key="4">
    <source>
        <dbReference type="ARBA" id="ARBA00023136"/>
    </source>
</evidence>
<dbReference type="GO" id="GO:0016020">
    <property type="term" value="C:membrane"/>
    <property type="evidence" value="ECO:0007669"/>
    <property type="project" value="UniProtKB-SubCell"/>
</dbReference>
<gene>
    <name evidence="7" type="ORF">BCR34DRAFT_596057</name>
</gene>
<dbReference type="Proteomes" id="UP000193144">
    <property type="component" value="Unassembled WGS sequence"/>
</dbReference>
<feature type="compositionally biased region" description="Polar residues" evidence="5">
    <location>
        <begin position="218"/>
        <end position="230"/>
    </location>
</feature>
<comment type="caution">
    <text evidence="7">The sequence shown here is derived from an EMBL/GenBank/DDBJ whole genome shotgun (WGS) entry which is preliminary data.</text>
</comment>
<feature type="transmembrane region" description="Helical" evidence="6">
    <location>
        <begin position="138"/>
        <end position="162"/>
    </location>
</feature>
<feature type="compositionally biased region" description="Polar residues" evidence="5">
    <location>
        <begin position="107"/>
        <end position="123"/>
    </location>
</feature>
<evidence type="ECO:0008006" key="9">
    <source>
        <dbReference type="Google" id="ProtNLM"/>
    </source>
</evidence>
<dbReference type="EMBL" id="MCFA01000005">
    <property type="protein sequence ID" value="ORY18842.1"/>
    <property type="molecule type" value="Genomic_DNA"/>
</dbReference>
<feature type="region of interest" description="Disordered" evidence="5">
    <location>
        <begin position="255"/>
        <end position="301"/>
    </location>
</feature>
<evidence type="ECO:0000256" key="1">
    <source>
        <dbReference type="ARBA" id="ARBA00004167"/>
    </source>
</evidence>
<evidence type="ECO:0000256" key="3">
    <source>
        <dbReference type="ARBA" id="ARBA00022989"/>
    </source>
</evidence>
<feature type="region of interest" description="Disordered" evidence="5">
    <location>
        <begin position="171"/>
        <end position="230"/>
    </location>
</feature>
<evidence type="ECO:0000313" key="8">
    <source>
        <dbReference type="Proteomes" id="UP000193144"/>
    </source>
</evidence>
<keyword evidence="2 6" id="KW-0812">Transmembrane</keyword>
<feature type="compositionally biased region" description="Polar residues" evidence="5">
    <location>
        <begin position="178"/>
        <end position="188"/>
    </location>
</feature>
<keyword evidence="8" id="KW-1185">Reference proteome</keyword>
<evidence type="ECO:0000256" key="6">
    <source>
        <dbReference type="SAM" id="Phobius"/>
    </source>
</evidence>
<reference evidence="7 8" key="1">
    <citation type="submission" date="2016-07" db="EMBL/GenBank/DDBJ databases">
        <title>Pervasive Adenine N6-methylation of Active Genes in Fungi.</title>
        <authorList>
            <consortium name="DOE Joint Genome Institute"/>
            <person name="Mondo S.J."/>
            <person name="Dannebaum R.O."/>
            <person name="Kuo R.C."/>
            <person name="Labutti K."/>
            <person name="Haridas S."/>
            <person name="Kuo A."/>
            <person name="Salamov A."/>
            <person name="Ahrendt S.R."/>
            <person name="Lipzen A."/>
            <person name="Sullivan W."/>
            <person name="Andreopoulos W.B."/>
            <person name="Clum A."/>
            <person name="Lindquist E."/>
            <person name="Daum C."/>
            <person name="Ramamoorthy G.K."/>
            <person name="Gryganskyi A."/>
            <person name="Culley D."/>
            <person name="Magnuson J.K."/>
            <person name="James T.Y."/>
            <person name="O'Malley M.A."/>
            <person name="Stajich J.E."/>
            <person name="Spatafora J.W."/>
            <person name="Visel A."/>
            <person name="Grigoriev I.V."/>
        </authorList>
    </citation>
    <scope>NUCLEOTIDE SEQUENCE [LARGE SCALE GENOMIC DNA]</scope>
    <source>
        <strain evidence="7 8">CBS 115471</strain>
    </source>
</reference>
<protein>
    <recommendedName>
        <fullName evidence="9">Mid2 domain-containing protein</fullName>
    </recommendedName>
</protein>
<dbReference type="GO" id="GO:0071944">
    <property type="term" value="C:cell periphery"/>
    <property type="evidence" value="ECO:0007669"/>
    <property type="project" value="UniProtKB-ARBA"/>
</dbReference>
<keyword evidence="3 6" id="KW-1133">Transmembrane helix</keyword>
<dbReference type="InterPro" id="IPR051694">
    <property type="entry name" value="Immunoregulatory_rcpt-like"/>
</dbReference>
<keyword evidence="4 6" id="KW-0472">Membrane</keyword>
<dbReference type="PANTHER" id="PTHR15549">
    <property type="entry name" value="PAIRED IMMUNOGLOBULIN-LIKE TYPE 2 RECEPTOR"/>
    <property type="match status" value="1"/>
</dbReference>
<comment type="subcellular location">
    <subcellularLocation>
        <location evidence="1">Membrane</location>
        <topology evidence="1">Single-pass membrane protein</topology>
    </subcellularLocation>
</comment>
<proteinExistence type="predicted"/>
<evidence type="ECO:0000256" key="2">
    <source>
        <dbReference type="ARBA" id="ARBA00022692"/>
    </source>
</evidence>
<accession>A0A1Y2A8I4</accession>
<organism evidence="7 8">
    <name type="scientific">Clohesyomyces aquaticus</name>
    <dbReference type="NCBI Taxonomy" id="1231657"/>
    <lineage>
        <taxon>Eukaryota</taxon>
        <taxon>Fungi</taxon>
        <taxon>Dikarya</taxon>
        <taxon>Ascomycota</taxon>
        <taxon>Pezizomycotina</taxon>
        <taxon>Dothideomycetes</taxon>
        <taxon>Pleosporomycetidae</taxon>
        <taxon>Pleosporales</taxon>
        <taxon>Lindgomycetaceae</taxon>
        <taxon>Clohesyomyces</taxon>
    </lineage>
</organism>
<dbReference type="AlphaFoldDB" id="A0A1Y2A8I4"/>
<dbReference type="OrthoDB" id="3795015at2759"/>
<dbReference type="STRING" id="1231657.A0A1Y2A8I4"/>
<name>A0A1Y2A8I4_9PLEO</name>
<evidence type="ECO:0000313" key="7">
    <source>
        <dbReference type="EMBL" id="ORY18842.1"/>
    </source>
</evidence>
<feature type="region of interest" description="Disordered" evidence="5">
    <location>
        <begin position="107"/>
        <end position="132"/>
    </location>
</feature>
<evidence type="ECO:0000256" key="5">
    <source>
        <dbReference type="SAM" id="MobiDB-lite"/>
    </source>
</evidence>
<feature type="compositionally biased region" description="Basic and acidic residues" evidence="5">
    <location>
        <begin position="255"/>
        <end position="267"/>
    </location>
</feature>